<feature type="active site" description="Schiff-base intermediate with substrate" evidence="5">
    <location>
        <position position="168"/>
    </location>
</feature>
<feature type="binding site" evidence="5">
    <location>
        <position position="210"/>
    </location>
    <ligand>
        <name>3-dehydroquinate</name>
        <dbReference type="ChEBI" id="CHEBI:32364"/>
    </ligand>
</feature>
<dbReference type="CDD" id="cd00502">
    <property type="entry name" value="DHQase_I"/>
    <property type="match status" value="1"/>
</dbReference>
<dbReference type="PANTHER" id="PTHR43699">
    <property type="entry name" value="3-DEHYDROQUINATE DEHYDRATASE"/>
    <property type="match status" value="1"/>
</dbReference>
<keyword evidence="3 5" id="KW-0456">Lyase</keyword>
<feature type="binding site" evidence="5">
    <location>
        <position position="80"/>
    </location>
    <ligand>
        <name>3-dehydroquinate</name>
        <dbReference type="ChEBI" id="CHEBI:32364"/>
    </ligand>
</feature>
<evidence type="ECO:0000256" key="4">
    <source>
        <dbReference type="ARBA" id="ARBA00023270"/>
    </source>
</evidence>
<dbReference type="PANTHER" id="PTHR43699:SF1">
    <property type="entry name" value="3-DEHYDROQUINATE DEHYDRATASE"/>
    <property type="match status" value="1"/>
</dbReference>
<proteinExistence type="inferred from homology"/>
<evidence type="ECO:0000256" key="5">
    <source>
        <dbReference type="HAMAP-Rule" id="MF_00214"/>
    </source>
</evidence>
<dbReference type="NCBIfam" id="TIGR01093">
    <property type="entry name" value="aroD"/>
    <property type="match status" value="1"/>
</dbReference>
<sequence length="253" mass="28383">MLQIKEVTFGLGRPKLVVPLTAKNQTTLVEQAKIAQNSAAQIVEWRADLFDEYETFEEIVAQLAILRQELPNKLLLFTFRTQSEGGARQLSLSDYEKLCLLVAKSRQVDLIDLELRHVEFLGRGFVQAIKHEHVYIVMSAHYFDGTPKDGHLLFQIGLMNQFQADIGKIAAMPDTLSDVLRMMMIIERAKGLNQLPLAMMSMGDLGKISRVGSEAMGSVFTFGALEEVSAPGQIPIEDMSRFIERLAIKKDEV</sequence>
<evidence type="ECO:0000256" key="2">
    <source>
        <dbReference type="ARBA" id="ARBA00023141"/>
    </source>
</evidence>
<dbReference type="AlphaFoldDB" id="S0LIC0"/>
<protein>
    <recommendedName>
        <fullName evidence="5">3-dehydroquinate dehydratase</fullName>
        <shortName evidence="5">3-dehydroquinase</shortName>
        <ecNumber evidence="5">4.2.1.10</ecNumber>
    </recommendedName>
    <alternativeName>
        <fullName evidence="5">Type I DHQase</fullName>
    </alternativeName>
    <alternativeName>
        <fullName evidence="5">Type I dehydroquinase</fullName>
        <shortName evidence="5">DHQ1</shortName>
    </alternativeName>
</protein>
<comment type="catalytic activity">
    <reaction evidence="1 5">
        <text>3-dehydroquinate = 3-dehydroshikimate + H2O</text>
        <dbReference type="Rhea" id="RHEA:21096"/>
        <dbReference type="ChEBI" id="CHEBI:15377"/>
        <dbReference type="ChEBI" id="CHEBI:16630"/>
        <dbReference type="ChEBI" id="CHEBI:32364"/>
        <dbReference type="EC" id="4.2.1.10"/>
    </reaction>
</comment>
<keyword evidence="5" id="KW-0028">Amino-acid biosynthesis</keyword>
<comment type="function">
    <text evidence="5">Involved in the third step of the chorismate pathway, which leads to the biosynthesis of aromatic amino acids. Catalyzes the cis-dehydration of 3-dehydroquinate (DHQ) and introduces the first double bond of the aromatic ring to yield 3-dehydroshikimate.</text>
</comment>
<feature type="active site" description="Proton donor/acceptor" evidence="5">
    <location>
        <position position="141"/>
    </location>
</feature>
<dbReference type="Gene3D" id="3.20.20.70">
    <property type="entry name" value="Aldolase class I"/>
    <property type="match status" value="1"/>
</dbReference>
<dbReference type="EMBL" id="ASWO01000001">
    <property type="protein sequence ID" value="EOT86973.1"/>
    <property type="molecule type" value="Genomic_DNA"/>
</dbReference>
<dbReference type="RefSeq" id="WP_016184521.1">
    <property type="nucleotide sequence ID" value="NZ_ASWO01000001.1"/>
</dbReference>
<dbReference type="STRING" id="1140003.OMY_00029"/>
<dbReference type="Pfam" id="PF01487">
    <property type="entry name" value="DHquinase_I"/>
    <property type="match status" value="1"/>
</dbReference>
<keyword evidence="2 5" id="KW-0057">Aromatic amino acid biosynthesis</keyword>
<dbReference type="InterPro" id="IPR050146">
    <property type="entry name" value="Type-I_3-dehydroquinase"/>
</dbReference>
<dbReference type="UniPathway" id="UPA00053">
    <property type="reaction ID" value="UER00086"/>
</dbReference>
<feature type="binding site" evidence="5">
    <location>
        <position position="229"/>
    </location>
    <ligand>
        <name>3-dehydroquinate</name>
        <dbReference type="ChEBI" id="CHEBI:32364"/>
    </ligand>
</feature>
<name>S0LIC0_9ENTE</name>
<evidence type="ECO:0000256" key="1">
    <source>
        <dbReference type="ARBA" id="ARBA00001864"/>
    </source>
</evidence>
<evidence type="ECO:0000313" key="6">
    <source>
        <dbReference type="EMBL" id="EOT86973.1"/>
    </source>
</evidence>
<evidence type="ECO:0000256" key="3">
    <source>
        <dbReference type="ARBA" id="ARBA00023239"/>
    </source>
</evidence>
<organism evidence="6 7">
    <name type="scientific">Enterococcus sulfureus ATCC 49903</name>
    <dbReference type="NCBI Taxonomy" id="1140003"/>
    <lineage>
        <taxon>Bacteria</taxon>
        <taxon>Bacillati</taxon>
        <taxon>Bacillota</taxon>
        <taxon>Bacilli</taxon>
        <taxon>Lactobacillales</taxon>
        <taxon>Enterococcaceae</taxon>
        <taxon>Enterococcus</taxon>
    </lineage>
</organism>
<reference evidence="6 7" key="1">
    <citation type="submission" date="2013-03" db="EMBL/GenBank/DDBJ databases">
        <title>The Genome Sequence of Enterococcus sulfureus ATCC_49903 (PacBio/Illumina hybrid assembly).</title>
        <authorList>
            <consortium name="The Broad Institute Genomics Platform"/>
            <consortium name="The Broad Institute Genome Sequencing Center for Infectious Disease"/>
            <person name="Earl A."/>
            <person name="Russ C."/>
            <person name="Gilmore M."/>
            <person name="Surin D."/>
            <person name="Walker B."/>
            <person name="Young S."/>
            <person name="Zeng Q."/>
            <person name="Gargeya S."/>
            <person name="Fitzgerald M."/>
            <person name="Haas B."/>
            <person name="Abouelleil A."/>
            <person name="Allen A.W."/>
            <person name="Alvarado L."/>
            <person name="Arachchi H.M."/>
            <person name="Berlin A.M."/>
            <person name="Chapman S.B."/>
            <person name="Gainer-Dewar J."/>
            <person name="Goldberg J."/>
            <person name="Griggs A."/>
            <person name="Gujja S."/>
            <person name="Hansen M."/>
            <person name="Howarth C."/>
            <person name="Imamovic A."/>
            <person name="Ireland A."/>
            <person name="Larimer J."/>
            <person name="McCowan C."/>
            <person name="Murphy C."/>
            <person name="Pearson M."/>
            <person name="Poon T.W."/>
            <person name="Priest M."/>
            <person name="Roberts A."/>
            <person name="Saif S."/>
            <person name="Shea T."/>
            <person name="Sisk P."/>
            <person name="Sykes S."/>
            <person name="Wortman J."/>
            <person name="Nusbaum C."/>
            <person name="Birren B."/>
        </authorList>
    </citation>
    <scope>NUCLEOTIDE SEQUENCE [LARGE SCALE GENOMIC DNA]</scope>
    <source>
        <strain evidence="6 7">ATCC 49903</strain>
    </source>
</reference>
<dbReference type="PATRIC" id="fig|1140003.3.peg.26"/>
<dbReference type="InterPro" id="IPR001381">
    <property type="entry name" value="DHquinase_I"/>
</dbReference>
<dbReference type="OrthoDB" id="9813659at2"/>
<accession>S0LIC0</accession>
<dbReference type="GO" id="GO:0008652">
    <property type="term" value="P:amino acid biosynthetic process"/>
    <property type="evidence" value="ECO:0007669"/>
    <property type="project" value="UniProtKB-KW"/>
</dbReference>
<dbReference type="GO" id="GO:0003855">
    <property type="term" value="F:3-dehydroquinate dehydratase activity"/>
    <property type="evidence" value="ECO:0007669"/>
    <property type="project" value="UniProtKB-UniRule"/>
</dbReference>
<dbReference type="FunFam" id="3.20.20.70:FF:000047">
    <property type="entry name" value="3-dehydroquinate dehydratase"/>
    <property type="match status" value="1"/>
</dbReference>
<comment type="pathway">
    <text evidence="5">Metabolic intermediate biosynthesis; chorismate biosynthesis; chorismate from D-erythrose 4-phosphate and phosphoenolpyruvate: step 3/7.</text>
</comment>
<dbReference type="GO" id="GO:0009423">
    <property type="term" value="P:chorismate biosynthetic process"/>
    <property type="evidence" value="ECO:0007669"/>
    <property type="project" value="UniProtKB-UniRule"/>
</dbReference>
<evidence type="ECO:0000313" key="7">
    <source>
        <dbReference type="Proteomes" id="UP000015961"/>
    </source>
</evidence>
<comment type="similarity">
    <text evidence="5">Belongs to the type-I 3-dehydroquinase family.</text>
</comment>
<gene>
    <name evidence="5" type="primary">aroD</name>
    <name evidence="6" type="ORF">I573_00028</name>
</gene>
<keyword evidence="7" id="KW-1185">Reference proteome</keyword>
<dbReference type="GO" id="GO:0046279">
    <property type="term" value="P:3,4-dihydroxybenzoate biosynthetic process"/>
    <property type="evidence" value="ECO:0007669"/>
    <property type="project" value="UniProtKB-ARBA"/>
</dbReference>
<dbReference type="EC" id="4.2.1.10" evidence="5"/>
<comment type="caution">
    <text evidence="6">The sequence shown here is derived from an EMBL/GenBank/DDBJ whole genome shotgun (WGS) entry which is preliminary data.</text>
</comment>
<feature type="binding site" evidence="5">
    <location>
        <position position="233"/>
    </location>
    <ligand>
        <name>3-dehydroquinate</name>
        <dbReference type="ChEBI" id="CHEBI:32364"/>
    </ligand>
</feature>
<comment type="subunit">
    <text evidence="5">Homodimer.</text>
</comment>
<feature type="binding site" evidence="5">
    <location>
        <begin position="44"/>
        <end position="46"/>
    </location>
    <ligand>
        <name>3-dehydroquinate</name>
        <dbReference type="ChEBI" id="CHEBI:32364"/>
    </ligand>
</feature>
<keyword evidence="4 5" id="KW-0704">Schiff base</keyword>
<dbReference type="eggNOG" id="COG0710">
    <property type="taxonomic scope" value="Bacteria"/>
</dbReference>
<dbReference type="Proteomes" id="UP000015961">
    <property type="component" value="Unassembled WGS sequence"/>
</dbReference>
<dbReference type="SUPFAM" id="SSF51569">
    <property type="entry name" value="Aldolase"/>
    <property type="match status" value="1"/>
</dbReference>
<comment type="caution">
    <text evidence="5">Lacks conserved residue(s) required for the propagation of feature annotation.</text>
</comment>
<dbReference type="GO" id="GO:0009073">
    <property type="term" value="P:aromatic amino acid family biosynthetic process"/>
    <property type="evidence" value="ECO:0007669"/>
    <property type="project" value="UniProtKB-KW"/>
</dbReference>
<dbReference type="HAMAP" id="MF_00214">
    <property type="entry name" value="AroD"/>
    <property type="match status" value="1"/>
</dbReference>
<dbReference type="InterPro" id="IPR013785">
    <property type="entry name" value="Aldolase_TIM"/>
</dbReference>